<evidence type="ECO:0000313" key="1">
    <source>
        <dbReference type="EMBL" id="CCK80010.1"/>
    </source>
</evidence>
<dbReference type="InterPro" id="IPR007183">
    <property type="entry name" value="UPF0280"/>
</dbReference>
<dbReference type="RefSeq" id="WP_014957351.1">
    <property type="nucleotide sequence ID" value="NC_018645.1"/>
</dbReference>
<dbReference type="OrthoDB" id="9787842at2"/>
<proteinExistence type="predicted"/>
<sequence>MFENRIYRRQHQKKGLISFDITVKETNLNIQAETDLTDKTIKSVLTCRNYIETYINLHPEFATSMTPLQNSSPAPQIIRDMIKAAELANVGPMAAVAGAVAAAAGTSLLPYSNEIVVENGGDIFIKSDSKTIFSIYAENSVFSMTTGIQVEKRDTPYGLCTSSGTLGHSKSFGKADAVTVLADSCPLADAVATALGNRIKKATDIKDAIDTGKTIPGVQGIVIIKGDNIGLWGDLKIVRLPD</sequence>
<dbReference type="HOGENOM" id="CLU_074757_1_0_7"/>
<dbReference type="NCBIfam" id="NF003323">
    <property type="entry name" value="PRK04334.1-3"/>
    <property type="match status" value="1"/>
</dbReference>
<dbReference type="PIRSF" id="PIRSF006421">
    <property type="entry name" value="UCP006421"/>
    <property type="match status" value="1"/>
</dbReference>
<protein>
    <submittedName>
        <fullName evidence="1">Conserved uncharacterized protein, DUF375</fullName>
    </submittedName>
</protein>
<dbReference type="InterPro" id="IPR003374">
    <property type="entry name" value="ApbE-like_sf"/>
</dbReference>
<dbReference type="KEGG" id="dto:TOL2_C18490"/>
<accession>K0NGH2</accession>
<dbReference type="SUPFAM" id="SSF143631">
    <property type="entry name" value="ApbE-like"/>
    <property type="match status" value="1"/>
</dbReference>
<keyword evidence="2" id="KW-1185">Reference proteome</keyword>
<dbReference type="AlphaFoldDB" id="K0NGH2"/>
<dbReference type="STRING" id="651182.TOL2_C18490"/>
<name>K0NGH2_DESTT</name>
<dbReference type="Gene3D" id="3.10.520.10">
    <property type="entry name" value="ApbE-like domains"/>
    <property type="match status" value="1"/>
</dbReference>
<dbReference type="EMBL" id="FO203503">
    <property type="protein sequence ID" value="CCK80010.1"/>
    <property type="molecule type" value="Genomic_DNA"/>
</dbReference>
<dbReference type="Proteomes" id="UP000007347">
    <property type="component" value="Chromosome"/>
</dbReference>
<reference evidence="1 2" key="1">
    <citation type="journal article" date="2013" name="Environ. Microbiol.">
        <title>Complete genome, catabolic sub-proteomes and key-metabolites of Desulfobacula toluolica Tol2, a marine, aromatic compound-degrading, sulfate-reducing bacterium.</title>
        <authorList>
            <person name="Wohlbrand L."/>
            <person name="Jacob J.H."/>
            <person name="Kube M."/>
            <person name="Mussmann M."/>
            <person name="Jarling R."/>
            <person name="Beck A."/>
            <person name="Amann R."/>
            <person name="Wilkes H."/>
            <person name="Reinhardt R."/>
            <person name="Rabus R."/>
        </authorList>
    </citation>
    <scope>NUCLEOTIDE SEQUENCE [LARGE SCALE GENOMIC DNA]</scope>
    <source>
        <strain evidence="2">DSM 7467 / Tol2</strain>
    </source>
</reference>
<organism evidence="1 2">
    <name type="scientific">Desulfobacula toluolica (strain DSM 7467 / Tol2)</name>
    <dbReference type="NCBI Taxonomy" id="651182"/>
    <lineage>
        <taxon>Bacteria</taxon>
        <taxon>Pseudomonadati</taxon>
        <taxon>Thermodesulfobacteriota</taxon>
        <taxon>Desulfobacteria</taxon>
        <taxon>Desulfobacterales</taxon>
        <taxon>Desulfobacteraceae</taxon>
        <taxon>Desulfobacula</taxon>
    </lineage>
</organism>
<gene>
    <name evidence="1" type="ordered locus">TOL2_C18490</name>
</gene>
<evidence type="ECO:0000313" key="2">
    <source>
        <dbReference type="Proteomes" id="UP000007347"/>
    </source>
</evidence>